<dbReference type="InterPro" id="IPR020845">
    <property type="entry name" value="AMP-binding_CS"/>
</dbReference>
<keyword evidence="2 5" id="KW-0436">Ligase</keyword>
<dbReference type="InterPro" id="IPR045851">
    <property type="entry name" value="AMP-bd_C_sf"/>
</dbReference>
<dbReference type="CDD" id="cd04433">
    <property type="entry name" value="AFD_class_I"/>
    <property type="match status" value="1"/>
</dbReference>
<dbReference type="PANTHER" id="PTHR43201:SF5">
    <property type="entry name" value="MEDIUM-CHAIN ACYL-COA LIGASE ACSF2, MITOCHONDRIAL"/>
    <property type="match status" value="1"/>
</dbReference>
<dbReference type="InterPro" id="IPR042099">
    <property type="entry name" value="ANL_N_sf"/>
</dbReference>
<name>A0ABQ6QZ73_9BACT</name>
<evidence type="ECO:0000256" key="1">
    <source>
        <dbReference type="ARBA" id="ARBA00006432"/>
    </source>
</evidence>
<evidence type="ECO:0000259" key="4">
    <source>
        <dbReference type="Pfam" id="PF00501"/>
    </source>
</evidence>
<organism evidence="5 6">
    <name type="scientific">Corallococcus caeni</name>
    <dbReference type="NCBI Taxonomy" id="3082388"/>
    <lineage>
        <taxon>Bacteria</taxon>
        <taxon>Pseudomonadati</taxon>
        <taxon>Myxococcota</taxon>
        <taxon>Myxococcia</taxon>
        <taxon>Myxococcales</taxon>
        <taxon>Cystobacterineae</taxon>
        <taxon>Myxococcaceae</taxon>
        <taxon>Corallococcus</taxon>
    </lineage>
</organism>
<dbReference type="PANTHER" id="PTHR43201">
    <property type="entry name" value="ACYL-COA SYNTHETASE"/>
    <property type="match status" value="1"/>
</dbReference>
<gene>
    <name evidence="5" type="ORF">ASNO1_55980</name>
</gene>
<dbReference type="Pfam" id="PF00501">
    <property type="entry name" value="AMP-binding"/>
    <property type="match status" value="1"/>
</dbReference>
<dbReference type="EMBL" id="BTTX01000005">
    <property type="protein sequence ID" value="GMU09345.1"/>
    <property type="molecule type" value="Genomic_DNA"/>
</dbReference>
<feature type="domain" description="AMP-dependent synthetase/ligase" evidence="4">
    <location>
        <begin position="65"/>
        <end position="400"/>
    </location>
</feature>
<dbReference type="Gene3D" id="3.30.300.30">
    <property type="match status" value="1"/>
</dbReference>
<comment type="caution">
    <text evidence="5">The sequence shown here is derived from an EMBL/GenBank/DDBJ whole genome shotgun (WGS) entry which is preliminary data.</text>
</comment>
<dbReference type="Gene3D" id="3.40.50.12780">
    <property type="entry name" value="N-terminal domain of ligase-like"/>
    <property type="match status" value="1"/>
</dbReference>
<comment type="similarity">
    <text evidence="1">Belongs to the ATP-dependent AMP-binding enzyme family.</text>
</comment>
<dbReference type="RefSeq" id="WP_338265095.1">
    <property type="nucleotide sequence ID" value="NZ_BTTW01000004.1"/>
</dbReference>
<evidence type="ECO:0000313" key="6">
    <source>
        <dbReference type="Proteomes" id="UP001342631"/>
    </source>
</evidence>
<feature type="region of interest" description="Disordered" evidence="3">
    <location>
        <begin position="1"/>
        <end position="23"/>
    </location>
</feature>
<evidence type="ECO:0000256" key="3">
    <source>
        <dbReference type="SAM" id="MobiDB-lite"/>
    </source>
</evidence>
<evidence type="ECO:0000256" key="2">
    <source>
        <dbReference type="ARBA" id="ARBA00022598"/>
    </source>
</evidence>
<dbReference type="PROSITE" id="PS00455">
    <property type="entry name" value="AMP_BINDING"/>
    <property type="match status" value="1"/>
</dbReference>
<sequence>MSDAASAIPPLSRHAAARGYRGRGPEDRLIERTTLPQVLAGVPAHGGPALTWYEAERRVLHFDAAALLRQVRALAHWFARGHGITRGDRVIVLSANSPEAFATHLALMSLGAVTVPVSNTESPRVLQLIADKVTPRLVVTGREVSAELVAARPGGMVALPALPLAADGDAGFEWPARDVMPDDPAVILFTSGTTSAPKGVCLSHYNLLVNAEGLSRIHDLARRRVHMCVLPLFHANAFGFSMVASLYAGSHVVLSAGLPGAAVWDILRAERVDVISLVPEIIRVLSRMPVPRDTLPDLKYVTSAAAPLPKTVAREFVDRTGIPIHQGYGLSECVNFAATLPWDVPDADLERSMGHWAVPSIGPALFGCDIGIRRADGSPAGAEEEGEIVVTGHTLMRGYWDAGDATEAALGEGALRTGDLGFFALVGGERYIFVTGRKKEIVIRYGENLSPLAIEAELEALRAVGRFAVTGFPNEAAGEEIGLYLVVPRTPDNERKVLDAVKACSVRYRPRVVLFGADPIPATPTGKVKRAVLAQRFQAYARRNFGSEPVVGT</sequence>
<reference evidence="5 6" key="1">
    <citation type="journal article" date="2024" name="Arch. Microbiol.">
        <title>Corallococcus caeni sp. nov., a novel myxobacterium isolated from activated sludge.</title>
        <authorList>
            <person name="Tomita S."/>
            <person name="Nakai R."/>
            <person name="Kuroda K."/>
            <person name="Kurashita H."/>
            <person name="Hatamoto M."/>
            <person name="Yamaguchi T."/>
            <person name="Narihiro T."/>
        </authorList>
    </citation>
    <scope>NUCLEOTIDE SEQUENCE [LARGE SCALE GENOMIC DNA]</scope>
    <source>
        <strain evidence="5 6">NO1</strain>
    </source>
</reference>
<dbReference type="GO" id="GO:0016874">
    <property type="term" value="F:ligase activity"/>
    <property type="evidence" value="ECO:0007669"/>
    <property type="project" value="UniProtKB-KW"/>
</dbReference>
<keyword evidence="6" id="KW-1185">Reference proteome</keyword>
<dbReference type="Proteomes" id="UP001342631">
    <property type="component" value="Unassembled WGS sequence"/>
</dbReference>
<protein>
    <submittedName>
        <fullName evidence="5">Acyl--CoA ligase</fullName>
    </submittedName>
</protein>
<dbReference type="SUPFAM" id="SSF56801">
    <property type="entry name" value="Acetyl-CoA synthetase-like"/>
    <property type="match status" value="1"/>
</dbReference>
<evidence type="ECO:0000313" key="5">
    <source>
        <dbReference type="EMBL" id="GMU09345.1"/>
    </source>
</evidence>
<dbReference type="InterPro" id="IPR000873">
    <property type="entry name" value="AMP-dep_synth/lig_dom"/>
</dbReference>
<accession>A0ABQ6QZ73</accession>
<proteinExistence type="inferred from homology"/>